<feature type="compositionally biased region" description="Basic and acidic residues" evidence="1">
    <location>
        <begin position="73"/>
        <end position="97"/>
    </location>
</feature>
<feature type="region of interest" description="Disordered" evidence="1">
    <location>
        <begin position="1"/>
        <end position="24"/>
    </location>
</feature>
<reference evidence="2" key="1">
    <citation type="submission" date="2023-10" db="EMBL/GenBank/DDBJ databases">
        <title>Genome assemblies of two species of porcelain crab, Petrolisthes cinctipes and Petrolisthes manimaculis (Anomura: Porcellanidae).</title>
        <authorList>
            <person name="Angst P."/>
        </authorList>
    </citation>
    <scope>NUCLEOTIDE SEQUENCE</scope>
    <source>
        <strain evidence="2">PB745_01</strain>
        <tissue evidence="2">Gill</tissue>
    </source>
</reference>
<gene>
    <name evidence="2" type="ORF">Pcinc_023615</name>
</gene>
<name>A0AAE1FBG6_PETCI</name>
<proteinExistence type="predicted"/>
<dbReference type="Proteomes" id="UP001286313">
    <property type="component" value="Unassembled WGS sequence"/>
</dbReference>
<protein>
    <submittedName>
        <fullName evidence="2">Uncharacterized protein</fullName>
    </submittedName>
</protein>
<evidence type="ECO:0000313" key="3">
    <source>
        <dbReference type="Proteomes" id="UP001286313"/>
    </source>
</evidence>
<dbReference type="AlphaFoldDB" id="A0AAE1FBG6"/>
<organism evidence="2 3">
    <name type="scientific">Petrolisthes cinctipes</name>
    <name type="common">Flat porcelain crab</name>
    <dbReference type="NCBI Taxonomy" id="88211"/>
    <lineage>
        <taxon>Eukaryota</taxon>
        <taxon>Metazoa</taxon>
        <taxon>Ecdysozoa</taxon>
        <taxon>Arthropoda</taxon>
        <taxon>Crustacea</taxon>
        <taxon>Multicrustacea</taxon>
        <taxon>Malacostraca</taxon>
        <taxon>Eumalacostraca</taxon>
        <taxon>Eucarida</taxon>
        <taxon>Decapoda</taxon>
        <taxon>Pleocyemata</taxon>
        <taxon>Anomura</taxon>
        <taxon>Galatheoidea</taxon>
        <taxon>Porcellanidae</taxon>
        <taxon>Petrolisthes</taxon>
    </lineage>
</organism>
<keyword evidence="3" id="KW-1185">Reference proteome</keyword>
<dbReference type="EMBL" id="JAWQEG010002546">
    <property type="protein sequence ID" value="KAK3871229.1"/>
    <property type="molecule type" value="Genomic_DNA"/>
</dbReference>
<accession>A0AAE1FBG6</accession>
<evidence type="ECO:0000256" key="1">
    <source>
        <dbReference type="SAM" id="MobiDB-lite"/>
    </source>
</evidence>
<comment type="caution">
    <text evidence="2">The sequence shown here is derived from an EMBL/GenBank/DDBJ whole genome shotgun (WGS) entry which is preliminary data.</text>
</comment>
<sequence>MKRSQEPCLVTSSKFKSPGDGDFYDNGLTHPRTDRRQVLHLPHLQCNLSSSQGGYGVEAGGVRVRWVKQGRKKVGDEEGRVERRCKDNKKAVSSRED</sequence>
<evidence type="ECO:0000313" key="2">
    <source>
        <dbReference type="EMBL" id="KAK3871229.1"/>
    </source>
</evidence>
<feature type="region of interest" description="Disordered" evidence="1">
    <location>
        <begin position="71"/>
        <end position="97"/>
    </location>
</feature>